<proteinExistence type="predicted"/>
<dbReference type="Gene3D" id="1.50.10.100">
    <property type="entry name" value="Chondroitin AC/alginate lyase"/>
    <property type="match status" value="1"/>
</dbReference>
<evidence type="ECO:0000256" key="4">
    <source>
        <dbReference type="ARBA" id="ARBA00023239"/>
    </source>
</evidence>
<evidence type="ECO:0000256" key="3">
    <source>
        <dbReference type="ARBA" id="ARBA00022764"/>
    </source>
</evidence>
<keyword evidence="3" id="KW-0574">Periplasm</keyword>
<dbReference type="Pfam" id="PF07940">
    <property type="entry name" value="Hepar_II_III_C"/>
    <property type="match status" value="1"/>
</dbReference>
<dbReference type="Pfam" id="PF16889">
    <property type="entry name" value="Hepar_II_III_N"/>
    <property type="match status" value="1"/>
</dbReference>
<dbReference type="RefSeq" id="WP_121344470.1">
    <property type="nucleotide sequence ID" value="NZ_RBLG01000001.1"/>
</dbReference>
<evidence type="ECO:0000313" key="8">
    <source>
        <dbReference type="EMBL" id="RKS55705.1"/>
    </source>
</evidence>
<dbReference type="PANTHER" id="PTHR39210">
    <property type="entry name" value="HEPARIN-SULFATE LYASE"/>
    <property type="match status" value="1"/>
</dbReference>
<dbReference type="InterPro" id="IPR008929">
    <property type="entry name" value="Chondroitin_lyas"/>
</dbReference>
<dbReference type="SUPFAM" id="SSF48230">
    <property type="entry name" value="Chondroitin AC/alginate lyase"/>
    <property type="match status" value="1"/>
</dbReference>
<sequence length="756" mass="86991">MSVIKIFLPFCFFMMTTGIHAQEFPTEKVIPNNELVAYLKPEVKNAIAEEKGVISNAVLANYFREKFSERYFYDWKNFDERFKTHNNLYPSSEGHHTERALDHLSKYPGDAKWKLPFNYLTGEAVDAYALRHLARQHKMVDIAFYYNYKQKDTTYLNYFTSQLQSLNQALEANKFETIDDGNGVYEVFRSGYRILNWLQIHNMFLGEKQYSDEDQLRTIATLLQHGANLFENNQEFSSGNHQTRGMSALAMLSILLRDLEGTDKWYERSMDLLEQHLSAEINKDGFQFERTVHYHMSDIKNYFYVYQLAKNSDINVGPVWEEKLKSLFISLEKIAFPDRSAPVFSDDTDAPWAERNNISGAMTLGYLLFSDPGMGFFATNKVESDMYWYLSGNQLGMLENIKTKQPDFKSLAFTETGYYIMRNGWEAKDKMMVISAGLDDKKPDHQHGDMLGIQAIANGKVILPNYQVRYSLEDLELFKNSLVKNVALVDDELQGKDYKSNKGGSGFGKFGELPQPNTIVFESNPELDLYIGSHDGFNNIGVEYSRQVIFVKDDFWIIKDNFNAEKDHTYKQIWQGHYTAEQAPNLLRSTFDDGSGLDILQLQSVDTVVSSGQRGKQWSIVSSKPQANFSFITILFPFEVFDARINEDEKTPDLKGWQLNIDTPWELKGVDLKSLIKGNTGFLFSVSSLKIENTQIDISASSDIYLKKTDSKILIQSLSVKPFKISFTTKGNLKKGNKQEVELQPREKFEIYLLKF</sequence>
<feature type="chain" id="PRO_5019720097" evidence="5">
    <location>
        <begin position="22"/>
        <end position="756"/>
    </location>
</feature>
<dbReference type="EMBL" id="RBLG01000001">
    <property type="protein sequence ID" value="RKS55705.1"/>
    <property type="molecule type" value="Genomic_DNA"/>
</dbReference>
<dbReference type="OrthoDB" id="7335480at2"/>
<feature type="signal peptide" evidence="5">
    <location>
        <begin position="1"/>
        <end position="21"/>
    </location>
</feature>
<dbReference type="AlphaFoldDB" id="A0A495PX26"/>
<dbReference type="GO" id="GO:0042597">
    <property type="term" value="C:periplasmic space"/>
    <property type="evidence" value="ECO:0007669"/>
    <property type="project" value="UniProtKB-SubCell"/>
</dbReference>
<keyword evidence="9" id="KW-1185">Reference proteome</keyword>
<keyword evidence="4" id="KW-0456">Lyase</keyword>
<organism evidence="8 9">
    <name type="scientific">Gillisia mitskevichiae</name>
    <dbReference type="NCBI Taxonomy" id="270921"/>
    <lineage>
        <taxon>Bacteria</taxon>
        <taxon>Pseudomonadati</taxon>
        <taxon>Bacteroidota</taxon>
        <taxon>Flavobacteriia</taxon>
        <taxon>Flavobacteriales</taxon>
        <taxon>Flavobacteriaceae</taxon>
        <taxon>Gillisia</taxon>
    </lineage>
</organism>
<dbReference type="Gene3D" id="2.70.98.70">
    <property type="match status" value="1"/>
</dbReference>
<evidence type="ECO:0000256" key="1">
    <source>
        <dbReference type="ARBA" id="ARBA00004418"/>
    </source>
</evidence>
<dbReference type="PANTHER" id="PTHR39210:SF1">
    <property type="entry name" value="HEPARIN-SULFATE LYASE"/>
    <property type="match status" value="1"/>
</dbReference>
<dbReference type="InterPro" id="IPR012480">
    <property type="entry name" value="Hepar_II_III_C"/>
</dbReference>
<name>A0A495PX26_9FLAO</name>
<evidence type="ECO:0000259" key="7">
    <source>
        <dbReference type="Pfam" id="PF16889"/>
    </source>
</evidence>
<feature type="domain" description="Heparinase II/III-like C-terminal" evidence="6">
    <location>
        <begin position="409"/>
        <end position="599"/>
    </location>
</feature>
<evidence type="ECO:0000256" key="2">
    <source>
        <dbReference type="ARBA" id="ARBA00022729"/>
    </source>
</evidence>
<evidence type="ECO:0000259" key="6">
    <source>
        <dbReference type="Pfam" id="PF07940"/>
    </source>
</evidence>
<comment type="caution">
    <text evidence="8">The sequence shown here is derived from an EMBL/GenBank/DDBJ whole genome shotgun (WGS) entry which is preliminary data.</text>
</comment>
<dbReference type="Proteomes" id="UP000276282">
    <property type="component" value="Unassembled WGS sequence"/>
</dbReference>
<reference evidence="8 9" key="1">
    <citation type="submission" date="2018-10" db="EMBL/GenBank/DDBJ databases">
        <title>Genomic Encyclopedia of Archaeal and Bacterial Type Strains, Phase II (KMG-II): from individual species to whole genera.</title>
        <authorList>
            <person name="Goeker M."/>
        </authorList>
    </citation>
    <scope>NUCLEOTIDE SEQUENCE [LARGE SCALE GENOMIC DNA]</scope>
    <source>
        <strain evidence="8 9">DSM 19839</strain>
    </source>
</reference>
<keyword evidence="2 5" id="KW-0732">Signal</keyword>
<dbReference type="GO" id="GO:0016829">
    <property type="term" value="F:lyase activity"/>
    <property type="evidence" value="ECO:0007669"/>
    <property type="project" value="UniProtKB-KW"/>
</dbReference>
<dbReference type="InterPro" id="IPR031680">
    <property type="entry name" value="Hepar_II_III_N"/>
</dbReference>
<evidence type="ECO:0000256" key="5">
    <source>
        <dbReference type="SAM" id="SignalP"/>
    </source>
</evidence>
<feature type="domain" description="Heparin-sulfate lyase N-terminal" evidence="7">
    <location>
        <begin position="42"/>
        <end position="350"/>
    </location>
</feature>
<gene>
    <name evidence="8" type="ORF">BC962_0674</name>
</gene>
<evidence type="ECO:0000313" key="9">
    <source>
        <dbReference type="Proteomes" id="UP000276282"/>
    </source>
</evidence>
<protein>
    <submittedName>
        <fullName evidence="8">Heparinase II/III-like protein</fullName>
    </submittedName>
</protein>
<comment type="subcellular location">
    <subcellularLocation>
        <location evidence="1">Periplasm</location>
    </subcellularLocation>
</comment>
<accession>A0A495PX26</accession>